<evidence type="ECO:0000313" key="2">
    <source>
        <dbReference type="Proteomes" id="UP001465976"/>
    </source>
</evidence>
<comment type="caution">
    <text evidence="1">The sequence shown here is derived from an EMBL/GenBank/DDBJ whole genome shotgun (WGS) entry which is preliminary data.</text>
</comment>
<protein>
    <submittedName>
        <fullName evidence="1">Uncharacterized protein</fullName>
    </submittedName>
</protein>
<organism evidence="1 2">
    <name type="scientific">Marasmius crinis-equi</name>
    <dbReference type="NCBI Taxonomy" id="585013"/>
    <lineage>
        <taxon>Eukaryota</taxon>
        <taxon>Fungi</taxon>
        <taxon>Dikarya</taxon>
        <taxon>Basidiomycota</taxon>
        <taxon>Agaricomycotina</taxon>
        <taxon>Agaricomycetes</taxon>
        <taxon>Agaricomycetidae</taxon>
        <taxon>Agaricales</taxon>
        <taxon>Marasmiineae</taxon>
        <taxon>Marasmiaceae</taxon>
        <taxon>Marasmius</taxon>
    </lineage>
</organism>
<accession>A0ABR3FQ40</accession>
<name>A0ABR3FQ40_9AGAR</name>
<dbReference type="Proteomes" id="UP001465976">
    <property type="component" value="Unassembled WGS sequence"/>
</dbReference>
<keyword evidence="2" id="KW-1185">Reference proteome</keyword>
<proteinExistence type="predicted"/>
<sequence>MDITFSDSFYALYPDLDQEMRQVLLNHNSLDLFRVARAPDILPQQKTIVWSHSPSSVQHRAPPVDAETAGVIWVGLAEAEEELALPVIVGEFTVARRKHLQRKMVIVVGVEPSEASTQLMSRISLLEIKYRVHVFLCPNVETGMQEVYRLSLALNPYCIVQSDSTLASRQDRAQYMSLLLRRVDGLTVPQTKELVARFPDWSALCNSMKMGRPRTVEGDGGDDLPEWIWGRLLWLTKEFGPYLRQLDREL</sequence>
<reference evidence="1 2" key="1">
    <citation type="submission" date="2024-02" db="EMBL/GenBank/DDBJ databases">
        <title>A draft genome for the cacao thread blight pathogen Marasmius crinis-equi.</title>
        <authorList>
            <person name="Cohen S.P."/>
            <person name="Baruah I.K."/>
            <person name="Amoako-Attah I."/>
            <person name="Bukari Y."/>
            <person name="Meinhardt L.W."/>
            <person name="Bailey B.A."/>
        </authorList>
    </citation>
    <scope>NUCLEOTIDE SEQUENCE [LARGE SCALE GENOMIC DNA]</scope>
    <source>
        <strain evidence="1 2">GH-76</strain>
    </source>
</reference>
<dbReference type="EMBL" id="JBAHYK010000153">
    <property type="protein sequence ID" value="KAL0577483.1"/>
    <property type="molecule type" value="Genomic_DNA"/>
</dbReference>
<gene>
    <name evidence="1" type="ORF">V5O48_004507</name>
</gene>
<evidence type="ECO:0000313" key="1">
    <source>
        <dbReference type="EMBL" id="KAL0577483.1"/>
    </source>
</evidence>